<gene>
    <name evidence="1" type="ORF">MANES_08G054300</name>
</gene>
<organism evidence="1">
    <name type="scientific">Manihot esculenta</name>
    <name type="common">Cassava</name>
    <name type="synonym">Jatropha manihot</name>
    <dbReference type="NCBI Taxonomy" id="3983"/>
    <lineage>
        <taxon>Eukaryota</taxon>
        <taxon>Viridiplantae</taxon>
        <taxon>Streptophyta</taxon>
        <taxon>Embryophyta</taxon>
        <taxon>Tracheophyta</taxon>
        <taxon>Spermatophyta</taxon>
        <taxon>Magnoliopsida</taxon>
        <taxon>eudicotyledons</taxon>
        <taxon>Gunneridae</taxon>
        <taxon>Pentapetalae</taxon>
        <taxon>rosids</taxon>
        <taxon>fabids</taxon>
        <taxon>Malpighiales</taxon>
        <taxon>Euphorbiaceae</taxon>
        <taxon>Crotonoideae</taxon>
        <taxon>Manihoteae</taxon>
        <taxon>Manihot</taxon>
    </lineage>
</organism>
<name>A0A2C9VDN0_MANES</name>
<proteinExistence type="predicted"/>
<protein>
    <submittedName>
        <fullName evidence="1">Uncharacterized protein</fullName>
    </submittedName>
</protein>
<accession>A0A2C9VDN0</accession>
<dbReference type="EMBL" id="CM004394">
    <property type="protein sequence ID" value="OAY43252.1"/>
    <property type="molecule type" value="Genomic_DNA"/>
</dbReference>
<reference evidence="1" key="1">
    <citation type="submission" date="2016-02" db="EMBL/GenBank/DDBJ databases">
        <title>WGS assembly of Manihot esculenta.</title>
        <authorList>
            <person name="Bredeson J.V."/>
            <person name="Prochnik S.E."/>
            <person name="Lyons J.B."/>
            <person name="Schmutz J."/>
            <person name="Grimwood J."/>
            <person name="Vrebalov J."/>
            <person name="Bart R.S."/>
            <person name="Amuge T."/>
            <person name="Ferguson M.E."/>
            <person name="Green R."/>
            <person name="Putnam N."/>
            <person name="Stites J."/>
            <person name="Rounsley S."/>
            <person name="Rokhsar D.S."/>
        </authorList>
    </citation>
    <scope>NUCLEOTIDE SEQUENCE [LARGE SCALE GENOMIC DNA]</scope>
    <source>
        <tissue evidence="1">Leaf</tissue>
    </source>
</reference>
<sequence>MDSLMISTLIQRVHLSNSENFTKVIEELLFNFLLAYINTASPIF</sequence>
<dbReference type="AlphaFoldDB" id="A0A2C9VDN0"/>
<evidence type="ECO:0000313" key="1">
    <source>
        <dbReference type="EMBL" id="OAY43252.1"/>
    </source>
</evidence>